<dbReference type="Proteomes" id="UP000241421">
    <property type="component" value="Unassembled WGS sequence"/>
</dbReference>
<proteinExistence type="predicted"/>
<name>A0A2U2I6S0_9BURK</name>
<keyword evidence="1" id="KW-0732">Signal</keyword>
<sequence>MTRNTLCFLLLMTCAVAASAKGGADQGAAYAGWRVLDAGADQSAAEERPGTNIGFGFGYGYARSQSRARELRGYLNESDAEFNDPPLRALLTVALRMPRRLHGTQAMLASNGGDGAPALALAAKHFSGTWTYSVAAMVEGDESERREDGARLSGALTLQAEHRFSAGLTAFASFSRIRGIREGEHGLFRIGMARSFGD</sequence>
<dbReference type="EMBL" id="PXWF02000024">
    <property type="protein sequence ID" value="PWF55464.1"/>
    <property type="molecule type" value="Genomic_DNA"/>
</dbReference>
<reference evidence="2 3" key="1">
    <citation type="submission" date="2018-04" db="EMBL/GenBank/DDBJ databases">
        <title>Massilia violaceinigra sp. nov., a novel purple-pigmented bacterium isolated from Tianshan glacier, Xinjiang, China.</title>
        <authorList>
            <person name="Wang H."/>
        </authorList>
    </citation>
    <scope>NUCLEOTIDE SEQUENCE [LARGE SCALE GENOMIC DNA]</scope>
    <source>
        <strain evidence="2 3">B448-2</strain>
    </source>
</reference>
<dbReference type="RefSeq" id="WP_106755794.1">
    <property type="nucleotide sequence ID" value="NZ_PXWF02000024.1"/>
</dbReference>
<keyword evidence="3" id="KW-1185">Reference proteome</keyword>
<organism evidence="2 3">
    <name type="scientific">Massilia glaciei</name>
    <dbReference type="NCBI Taxonomy" id="1524097"/>
    <lineage>
        <taxon>Bacteria</taxon>
        <taxon>Pseudomonadati</taxon>
        <taxon>Pseudomonadota</taxon>
        <taxon>Betaproteobacteria</taxon>
        <taxon>Burkholderiales</taxon>
        <taxon>Oxalobacteraceae</taxon>
        <taxon>Telluria group</taxon>
        <taxon>Massilia</taxon>
    </lineage>
</organism>
<feature type="chain" id="PRO_5015520956" description="Outer membrane protein beta-barrel domain-containing protein" evidence="1">
    <location>
        <begin position="21"/>
        <end position="198"/>
    </location>
</feature>
<dbReference type="AlphaFoldDB" id="A0A2U2I6S0"/>
<comment type="caution">
    <text evidence="2">The sequence shown here is derived from an EMBL/GenBank/DDBJ whole genome shotgun (WGS) entry which is preliminary data.</text>
</comment>
<gene>
    <name evidence="2" type="ORF">C7C56_001805</name>
</gene>
<feature type="signal peptide" evidence="1">
    <location>
        <begin position="1"/>
        <end position="20"/>
    </location>
</feature>
<evidence type="ECO:0000256" key="1">
    <source>
        <dbReference type="SAM" id="SignalP"/>
    </source>
</evidence>
<evidence type="ECO:0008006" key="4">
    <source>
        <dbReference type="Google" id="ProtNLM"/>
    </source>
</evidence>
<evidence type="ECO:0000313" key="2">
    <source>
        <dbReference type="EMBL" id="PWF55464.1"/>
    </source>
</evidence>
<accession>A0A2U2I6S0</accession>
<evidence type="ECO:0000313" key="3">
    <source>
        <dbReference type="Proteomes" id="UP000241421"/>
    </source>
</evidence>
<protein>
    <recommendedName>
        <fullName evidence="4">Outer membrane protein beta-barrel domain-containing protein</fullName>
    </recommendedName>
</protein>